<evidence type="ECO:0000256" key="8">
    <source>
        <dbReference type="ARBA" id="ARBA00023002"/>
    </source>
</evidence>
<keyword evidence="7 13" id="KW-0223">Dioxygenase</keyword>
<evidence type="ECO:0000256" key="9">
    <source>
        <dbReference type="ARBA" id="ARBA00023004"/>
    </source>
</evidence>
<dbReference type="Gene3D" id="4.10.372.10">
    <property type="entry name" value="Lipoxygenase-1, Domain 3"/>
    <property type="match status" value="1"/>
</dbReference>
<comment type="function">
    <text evidence="14">Plant lipoxygenase may be involved in a number of diverse aspects of plant physiology including growth and development, pest resistance, and senescence or responses to wounding.</text>
</comment>
<sequence length="884" mass="99953">MLKSKRSTGRPRSICCSSSSGVQETANRPAPQVETDDTGVASSTVKATATVKVTDTCVLLPLGLDDVKDWFGKTVLLELVSTELDAKTIKEKDTIKAYARKASQDGDTIEYEATFEVPRDFGDIGGVFITNDHDKEMFLSEIKLESSNKKNELTITCKSWVHTKSNNPDRRLFFFDKSYLPAQTPDGLRRLREKELETVRGDGQGERKEFERIYDYDVYNDLGNPDTDENLARPVLGGSKQYPYPRRCRTGRPKSEKDPESESRASSFYIPRDEAFSPVKQNDFLTKTFQSVLGAVVPAVQSALLDINLGFPSFAAVDDLFKEGVTVAPTLQGTLGFLRGLLFRSINLITGADGIPNVLQFTVPDMLERDRFAWLRDEEFARQTLAGVNPYAIELLKVITDQCELEFPIVSKLDPQIYGPPESAITAQLIEEEIKGSMTVQKAIEDKRLFILDYHDLYLPFVHKVREQEHTTLYGSRTIFFLTDDGTLKPVAIELTRPASETESQWKEVFRPCSFATGAWLWRHAISHVRAHDSGHHELVSHWLRTHCCVEPYIIAAHRQLSQMHPIFRLLHPHFRYNMDINSKARQSLINAGGIIEVSFSPLKYSMEISSVAYDLLWRFDMEALPTDLIRRGLAVEDPTAEHGLRLTIEDYPFANDGLLIWSAIEQWVQDYVSYYYPNASGMVDDVELQEWWDEVRTKGHGDKKDEPWWPKLNTIESLTRTLTTIIWVASAHHAAVNFGQYSFGGYFPNRPSIARTNMPTENMDRASYVDFLKNPEDSLLESFPSQFQATVVMAVLDVLSNHSVDEQYIGGEPEAAWVKDPAIRAAFERFSGRVKEIEGIIDGRNCDQKLKNRYGAGVVPYELMKPFSQPGVTGMGIPNSISI</sequence>
<keyword evidence="19" id="KW-1185">Reference proteome</keyword>
<evidence type="ECO:0000313" key="18">
    <source>
        <dbReference type="EMBL" id="WOL19484.1"/>
    </source>
</evidence>
<evidence type="ECO:0000256" key="4">
    <source>
        <dbReference type="ARBA" id="ARBA00022723"/>
    </source>
</evidence>
<comment type="cofactor">
    <cofactor evidence="1 13">
        <name>Fe cation</name>
        <dbReference type="ChEBI" id="CHEBI:24875"/>
    </cofactor>
</comment>
<organism evidence="18 19">
    <name type="scientific">Canna indica</name>
    <name type="common">Indian-shot</name>
    <dbReference type="NCBI Taxonomy" id="4628"/>
    <lineage>
        <taxon>Eukaryota</taxon>
        <taxon>Viridiplantae</taxon>
        <taxon>Streptophyta</taxon>
        <taxon>Embryophyta</taxon>
        <taxon>Tracheophyta</taxon>
        <taxon>Spermatophyta</taxon>
        <taxon>Magnoliopsida</taxon>
        <taxon>Liliopsida</taxon>
        <taxon>Zingiberales</taxon>
        <taxon>Cannaceae</taxon>
        <taxon>Canna</taxon>
    </lineage>
</organism>
<proteinExistence type="inferred from homology"/>
<evidence type="ECO:0000259" key="16">
    <source>
        <dbReference type="PROSITE" id="PS50095"/>
    </source>
</evidence>
<evidence type="ECO:0000256" key="7">
    <source>
        <dbReference type="ARBA" id="ARBA00022964"/>
    </source>
</evidence>
<evidence type="ECO:0000256" key="5">
    <source>
        <dbReference type="ARBA" id="ARBA00022767"/>
    </source>
</evidence>
<evidence type="ECO:0000256" key="15">
    <source>
        <dbReference type="SAM" id="MobiDB-lite"/>
    </source>
</evidence>
<evidence type="ECO:0000256" key="14">
    <source>
        <dbReference type="RuleBase" id="RU003975"/>
    </source>
</evidence>
<dbReference type="PROSITE" id="PS51393">
    <property type="entry name" value="LIPOXYGENASE_3"/>
    <property type="match status" value="1"/>
</dbReference>
<dbReference type="SUPFAM" id="SSF49723">
    <property type="entry name" value="Lipase/lipooxygenase domain (PLAT/LH2 domain)"/>
    <property type="match status" value="1"/>
</dbReference>
<dbReference type="Gene3D" id="2.60.60.20">
    <property type="entry name" value="PLAT/LH2 domain"/>
    <property type="match status" value="1"/>
</dbReference>
<evidence type="ECO:0000256" key="1">
    <source>
        <dbReference type="ARBA" id="ARBA00001962"/>
    </source>
</evidence>
<dbReference type="GO" id="GO:0031408">
    <property type="term" value="P:oxylipin biosynthetic process"/>
    <property type="evidence" value="ECO:0007669"/>
    <property type="project" value="UniProtKB-UniRule"/>
</dbReference>
<dbReference type="EMBL" id="CP136898">
    <property type="protein sequence ID" value="WOL19484.1"/>
    <property type="molecule type" value="Genomic_DNA"/>
</dbReference>
<dbReference type="GO" id="GO:0006633">
    <property type="term" value="P:fatty acid biosynthetic process"/>
    <property type="evidence" value="ECO:0007669"/>
    <property type="project" value="UniProtKB-KW"/>
</dbReference>
<dbReference type="InterPro" id="IPR036392">
    <property type="entry name" value="PLAT/LH2_dom_sf"/>
</dbReference>
<dbReference type="EC" id="1.13.11.-" evidence="14"/>
<evidence type="ECO:0000256" key="2">
    <source>
        <dbReference type="ARBA" id="ARBA00009419"/>
    </source>
</evidence>
<dbReference type="InterPro" id="IPR001024">
    <property type="entry name" value="PLAT/LH2_dom"/>
</dbReference>
<dbReference type="Pfam" id="PF01477">
    <property type="entry name" value="PLAT"/>
    <property type="match status" value="1"/>
</dbReference>
<dbReference type="SMART" id="SM00308">
    <property type="entry name" value="LH2"/>
    <property type="match status" value="1"/>
</dbReference>
<feature type="compositionally biased region" description="Basic and acidic residues" evidence="15">
    <location>
        <begin position="253"/>
        <end position="263"/>
    </location>
</feature>
<dbReference type="PRINTS" id="PR00087">
    <property type="entry name" value="LIPOXYGENASE"/>
</dbReference>
<evidence type="ECO:0000256" key="6">
    <source>
        <dbReference type="ARBA" id="ARBA00022832"/>
    </source>
</evidence>
<comment type="similarity">
    <text evidence="2 13">Belongs to the lipoxygenase family.</text>
</comment>
<protein>
    <recommendedName>
        <fullName evidence="14">Lipoxygenase</fullName>
        <ecNumber evidence="14">1.13.11.-</ecNumber>
    </recommendedName>
</protein>
<comment type="caution">
    <text evidence="12">Lacks conserved residue(s) required for the propagation of feature annotation.</text>
</comment>
<evidence type="ECO:0000256" key="12">
    <source>
        <dbReference type="PROSITE-ProRule" id="PRU00152"/>
    </source>
</evidence>
<dbReference type="GO" id="GO:0046872">
    <property type="term" value="F:metal ion binding"/>
    <property type="evidence" value="ECO:0007669"/>
    <property type="project" value="UniProtKB-UniRule"/>
</dbReference>
<feature type="domain" description="Lipoxygenase" evidence="17">
    <location>
        <begin position="178"/>
        <end position="884"/>
    </location>
</feature>
<dbReference type="GO" id="GO:0034440">
    <property type="term" value="P:lipid oxidation"/>
    <property type="evidence" value="ECO:0007669"/>
    <property type="project" value="InterPro"/>
</dbReference>
<dbReference type="PROSITE" id="PS00081">
    <property type="entry name" value="LIPOXYGENASE_2"/>
    <property type="match status" value="1"/>
</dbReference>
<dbReference type="InterPro" id="IPR036226">
    <property type="entry name" value="LipOase_C_sf"/>
</dbReference>
<keyword evidence="10" id="KW-0443">Lipid metabolism</keyword>
<dbReference type="Proteomes" id="UP001327560">
    <property type="component" value="Chromosome 9"/>
</dbReference>
<dbReference type="SUPFAM" id="SSF48484">
    <property type="entry name" value="Lipoxigenase"/>
    <property type="match status" value="1"/>
</dbReference>
<dbReference type="PRINTS" id="PR00468">
    <property type="entry name" value="PLTLPOXGNASE"/>
</dbReference>
<keyword evidence="5 14" id="KW-0925">Oxylipin biosynthesis</keyword>
<dbReference type="GO" id="GO:0009611">
    <property type="term" value="P:response to wounding"/>
    <property type="evidence" value="ECO:0007669"/>
    <property type="project" value="UniProtKB-ARBA"/>
</dbReference>
<dbReference type="FunFam" id="4.10.375.10:FF:000001">
    <property type="entry name" value="Lipoxygenase"/>
    <property type="match status" value="1"/>
</dbReference>
<dbReference type="AlphaFoldDB" id="A0AAQ3QQ53"/>
<dbReference type="Pfam" id="PF00305">
    <property type="entry name" value="Lipoxygenase"/>
    <property type="match status" value="1"/>
</dbReference>
<feature type="domain" description="PLAT" evidence="16">
    <location>
        <begin position="54"/>
        <end position="175"/>
    </location>
</feature>
<feature type="compositionally biased region" description="Polar residues" evidence="15">
    <location>
        <begin position="15"/>
        <end position="26"/>
    </location>
</feature>
<evidence type="ECO:0000256" key="11">
    <source>
        <dbReference type="ARBA" id="ARBA00023160"/>
    </source>
</evidence>
<keyword evidence="3 14" id="KW-0444">Lipid biosynthesis</keyword>
<dbReference type="InterPro" id="IPR001246">
    <property type="entry name" value="LipOase_plant"/>
</dbReference>
<keyword evidence="6" id="KW-0276">Fatty acid metabolism</keyword>
<keyword evidence="9 13" id="KW-0408">Iron</keyword>
<dbReference type="InterPro" id="IPR000907">
    <property type="entry name" value="LipOase"/>
</dbReference>
<gene>
    <name evidence="18" type="ORF">Cni_G28282</name>
</gene>
<dbReference type="PANTHER" id="PTHR11771">
    <property type="entry name" value="LIPOXYGENASE"/>
    <property type="match status" value="1"/>
</dbReference>
<evidence type="ECO:0000259" key="17">
    <source>
        <dbReference type="PROSITE" id="PS51393"/>
    </source>
</evidence>
<evidence type="ECO:0000256" key="3">
    <source>
        <dbReference type="ARBA" id="ARBA00022516"/>
    </source>
</evidence>
<name>A0AAQ3QQ53_9LILI</name>
<accession>A0AAQ3QQ53</accession>
<evidence type="ECO:0000313" key="19">
    <source>
        <dbReference type="Proteomes" id="UP001327560"/>
    </source>
</evidence>
<dbReference type="InterPro" id="IPR020834">
    <property type="entry name" value="LipOase_CS"/>
</dbReference>
<dbReference type="GO" id="GO:0016702">
    <property type="term" value="F:oxidoreductase activity, acting on single donors with incorporation of molecular oxygen, incorporation of two atoms of oxygen"/>
    <property type="evidence" value="ECO:0007669"/>
    <property type="project" value="InterPro"/>
</dbReference>
<reference evidence="18 19" key="1">
    <citation type="submission" date="2023-10" db="EMBL/GenBank/DDBJ databases">
        <title>Chromosome-scale genome assembly provides insights into flower coloration mechanisms of Canna indica.</title>
        <authorList>
            <person name="Li C."/>
        </authorList>
    </citation>
    <scope>NUCLEOTIDE SEQUENCE [LARGE SCALE GENOMIC DNA]</scope>
    <source>
        <tissue evidence="18">Flower</tissue>
    </source>
</reference>
<dbReference type="InterPro" id="IPR027433">
    <property type="entry name" value="Lipoxygenase_dom_3"/>
</dbReference>
<evidence type="ECO:0000256" key="10">
    <source>
        <dbReference type="ARBA" id="ARBA00023098"/>
    </source>
</evidence>
<dbReference type="Gene3D" id="4.10.375.10">
    <property type="entry name" value="Lipoxygenase-1, Domain 2"/>
    <property type="match status" value="1"/>
</dbReference>
<dbReference type="FunFam" id="1.20.245.10:FF:000002">
    <property type="entry name" value="Lipoxygenase"/>
    <property type="match status" value="1"/>
</dbReference>
<dbReference type="Gene3D" id="3.10.450.60">
    <property type="match status" value="1"/>
</dbReference>
<feature type="region of interest" description="Disordered" evidence="15">
    <location>
        <begin position="1"/>
        <end position="40"/>
    </location>
</feature>
<dbReference type="PROSITE" id="PS00711">
    <property type="entry name" value="LIPOXYGENASE_1"/>
    <property type="match status" value="1"/>
</dbReference>
<feature type="region of interest" description="Disordered" evidence="15">
    <location>
        <begin position="225"/>
        <end position="267"/>
    </location>
</feature>
<dbReference type="InterPro" id="IPR013819">
    <property type="entry name" value="LipOase_C"/>
</dbReference>
<dbReference type="PROSITE" id="PS50095">
    <property type="entry name" value="PLAT"/>
    <property type="match status" value="1"/>
</dbReference>
<dbReference type="InterPro" id="IPR020833">
    <property type="entry name" value="LipOase_Fe_BS"/>
</dbReference>
<comment type="pathway">
    <text evidence="14">Lipid metabolism; oxylipin biosynthesis.</text>
</comment>
<evidence type="ECO:0000256" key="13">
    <source>
        <dbReference type="RuleBase" id="RU003974"/>
    </source>
</evidence>
<dbReference type="Gene3D" id="1.20.245.10">
    <property type="entry name" value="Lipoxygenase-1, Domain 5"/>
    <property type="match status" value="1"/>
</dbReference>
<keyword evidence="8 13" id="KW-0560">Oxidoreductase</keyword>
<keyword evidence="11 14" id="KW-0275">Fatty acid biosynthesis</keyword>
<keyword evidence="4 13" id="KW-0479">Metal-binding</keyword>